<dbReference type="InterPro" id="IPR036875">
    <property type="entry name" value="Znf_CCHC_sf"/>
</dbReference>
<dbReference type="Proteomes" id="UP000824120">
    <property type="component" value="Chromosome 3"/>
</dbReference>
<keyword evidence="1" id="KW-0479">Metal-binding</keyword>
<feature type="region of interest" description="Disordered" evidence="2">
    <location>
        <begin position="1"/>
        <end position="64"/>
    </location>
</feature>
<dbReference type="GO" id="GO:0008270">
    <property type="term" value="F:zinc ion binding"/>
    <property type="evidence" value="ECO:0007669"/>
    <property type="project" value="UniProtKB-KW"/>
</dbReference>
<dbReference type="PANTHER" id="PTHR34222:SF79">
    <property type="entry name" value="RETROVIRUS-RELATED POL POLYPROTEIN FROM TRANSPOSON TNT 1-94"/>
    <property type="match status" value="1"/>
</dbReference>
<evidence type="ECO:0000256" key="1">
    <source>
        <dbReference type="PROSITE-ProRule" id="PRU00047"/>
    </source>
</evidence>
<evidence type="ECO:0000313" key="4">
    <source>
        <dbReference type="EMBL" id="KAG5616149.1"/>
    </source>
</evidence>
<protein>
    <recommendedName>
        <fullName evidence="3">CCHC-type domain-containing protein</fullName>
    </recommendedName>
</protein>
<evidence type="ECO:0000259" key="3">
    <source>
        <dbReference type="PROSITE" id="PS50158"/>
    </source>
</evidence>
<reference evidence="4 5" key="1">
    <citation type="submission" date="2020-09" db="EMBL/GenBank/DDBJ databases">
        <title>De no assembly of potato wild relative species, Solanum commersonii.</title>
        <authorList>
            <person name="Cho K."/>
        </authorList>
    </citation>
    <scope>NUCLEOTIDE SEQUENCE [LARGE SCALE GENOMIC DNA]</scope>
    <source>
        <strain evidence="4">LZ3.2</strain>
        <tissue evidence="4">Leaf</tissue>
    </source>
</reference>
<sequence length="316" mass="36213">MAGNINQYKGKQPQRFQNSSQRIGGLVPRSNNFQQSQGSFPRYNNFQQSQKGPRQLQKFKGKKPKYDPNDICTHCGKIGHVDDNCYRLIGFPEDFQFTHDKGQQSQIRGNGAVILDEAKDDNYADTGNINQHFNKGQVNFLMHAFKQMKVADTPRNTTNPDINANAVAGTMLKYFGSCFSVFNSNTWIIDSAKEGLYLLDPSPMDSRFKDNVFETHPQFSNLSSISLLESVSFPVCSNTLSDKEYNKKLSQISLISYKLEHNHLIHMSTEKFYKSHRNNRSGSKRPLQMTGNQENQKIRLFRTVIIDPDDDWKIKH</sequence>
<dbReference type="InterPro" id="IPR001878">
    <property type="entry name" value="Znf_CCHC"/>
</dbReference>
<dbReference type="AlphaFoldDB" id="A0A9J5ZV01"/>
<dbReference type="EMBL" id="JACXVP010000003">
    <property type="protein sequence ID" value="KAG5616149.1"/>
    <property type="molecule type" value="Genomic_DNA"/>
</dbReference>
<feature type="domain" description="CCHC-type" evidence="3">
    <location>
        <begin position="72"/>
        <end position="85"/>
    </location>
</feature>
<comment type="caution">
    <text evidence="4">The sequence shown here is derived from an EMBL/GenBank/DDBJ whole genome shotgun (WGS) entry which is preliminary data.</text>
</comment>
<dbReference type="GO" id="GO:0003676">
    <property type="term" value="F:nucleic acid binding"/>
    <property type="evidence" value="ECO:0007669"/>
    <property type="project" value="InterPro"/>
</dbReference>
<evidence type="ECO:0000256" key="2">
    <source>
        <dbReference type="SAM" id="MobiDB-lite"/>
    </source>
</evidence>
<accession>A0A9J5ZV01</accession>
<gene>
    <name evidence="4" type="ORF">H5410_015973</name>
</gene>
<feature type="compositionally biased region" description="Polar residues" evidence="2">
    <location>
        <begin position="29"/>
        <end position="52"/>
    </location>
</feature>
<keyword evidence="5" id="KW-1185">Reference proteome</keyword>
<keyword evidence="1" id="KW-0862">Zinc</keyword>
<dbReference type="OrthoDB" id="5544992at2759"/>
<organism evidence="4 5">
    <name type="scientific">Solanum commersonii</name>
    <name type="common">Commerson's wild potato</name>
    <name type="synonym">Commerson's nightshade</name>
    <dbReference type="NCBI Taxonomy" id="4109"/>
    <lineage>
        <taxon>Eukaryota</taxon>
        <taxon>Viridiplantae</taxon>
        <taxon>Streptophyta</taxon>
        <taxon>Embryophyta</taxon>
        <taxon>Tracheophyta</taxon>
        <taxon>Spermatophyta</taxon>
        <taxon>Magnoliopsida</taxon>
        <taxon>eudicotyledons</taxon>
        <taxon>Gunneridae</taxon>
        <taxon>Pentapetalae</taxon>
        <taxon>asterids</taxon>
        <taxon>lamiids</taxon>
        <taxon>Solanales</taxon>
        <taxon>Solanaceae</taxon>
        <taxon>Solanoideae</taxon>
        <taxon>Solaneae</taxon>
        <taxon>Solanum</taxon>
    </lineage>
</organism>
<name>A0A9J5ZV01_SOLCO</name>
<feature type="compositionally biased region" description="Polar residues" evidence="2">
    <location>
        <begin position="1"/>
        <end position="22"/>
    </location>
</feature>
<dbReference type="PROSITE" id="PS50158">
    <property type="entry name" value="ZF_CCHC"/>
    <property type="match status" value="1"/>
</dbReference>
<proteinExistence type="predicted"/>
<evidence type="ECO:0000313" key="5">
    <source>
        <dbReference type="Proteomes" id="UP000824120"/>
    </source>
</evidence>
<dbReference type="SUPFAM" id="SSF57756">
    <property type="entry name" value="Retrovirus zinc finger-like domains"/>
    <property type="match status" value="1"/>
</dbReference>
<keyword evidence="1" id="KW-0863">Zinc-finger</keyword>
<dbReference type="PANTHER" id="PTHR34222">
    <property type="entry name" value="GAG_PRE-INTEGRS DOMAIN-CONTAINING PROTEIN"/>
    <property type="match status" value="1"/>
</dbReference>